<protein>
    <submittedName>
        <fullName evidence="1">Uncharacterized protein</fullName>
    </submittedName>
</protein>
<proteinExistence type="predicted"/>
<organism evidence="1 2">
    <name type="scientific">Araneus ventricosus</name>
    <name type="common">Orbweaver spider</name>
    <name type="synonym">Epeira ventricosa</name>
    <dbReference type="NCBI Taxonomy" id="182803"/>
    <lineage>
        <taxon>Eukaryota</taxon>
        <taxon>Metazoa</taxon>
        <taxon>Ecdysozoa</taxon>
        <taxon>Arthropoda</taxon>
        <taxon>Chelicerata</taxon>
        <taxon>Arachnida</taxon>
        <taxon>Araneae</taxon>
        <taxon>Araneomorphae</taxon>
        <taxon>Entelegynae</taxon>
        <taxon>Araneoidea</taxon>
        <taxon>Araneidae</taxon>
        <taxon>Araneus</taxon>
    </lineage>
</organism>
<evidence type="ECO:0000313" key="1">
    <source>
        <dbReference type="EMBL" id="GBM48888.1"/>
    </source>
</evidence>
<accession>A0A4Y2G8F7</accession>
<keyword evidence="2" id="KW-1185">Reference proteome</keyword>
<dbReference type="EMBL" id="BGPR01001231">
    <property type="protein sequence ID" value="GBM48888.1"/>
    <property type="molecule type" value="Genomic_DNA"/>
</dbReference>
<dbReference type="Proteomes" id="UP000499080">
    <property type="component" value="Unassembled WGS sequence"/>
</dbReference>
<name>A0A4Y2G8F7_ARAVE</name>
<comment type="caution">
    <text evidence="1">The sequence shown here is derived from an EMBL/GenBank/DDBJ whole genome shotgun (WGS) entry which is preliminary data.</text>
</comment>
<gene>
    <name evidence="1" type="ORF">AVEN_36939_1</name>
</gene>
<evidence type="ECO:0000313" key="2">
    <source>
        <dbReference type="Proteomes" id="UP000499080"/>
    </source>
</evidence>
<reference evidence="1 2" key="1">
    <citation type="journal article" date="2019" name="Sci. Rep.">
        <title>Orb-weaving spider Araneus ventricosus genome elucidates the spidroin gene catalogue.</title>
        <authorList>
            <person name="Kono N."/>
            <person name="Nakamura H."/>
            <person name="Ohtoshi R."/>
            <person name="Moran D.A.P."/>
            <person name="Shinohara A."/>
            <person name="Yoshida Y."/>
            <person name="Fujiwara M."/>
            <person name="Mori M."/>
            <person name="Tomita M."/>
            <person name="Arakawa K."/>
        </authorList>
    </citation>
    <scope>NUCLEOTIDE SEQUENCE [LARGE SCALE GENOMIC DNA]</scope>
</reference>
<sequence length="107" mass="12112">MFIRQYSGKRKAQVTGTIALVQINNANRQQITRNDSNSTFNNAQLTSFPARNADETPSDFSKAFALLSCSHSMNTFPVYPYCRVFIVCLTGHDVTWKSLDRSGSWLR</sequence>
<dbReference type="AlphaFoldDB" id="A0A4Y2G8F7"/>